<name>A0ABW5JAM4_9BACT</name>
<evidence type="ECO:0000313" key="3">
    <source>
        <dbReference type="Proteomes" id="UP001597510"/>
    </source>
</evidence>
<reference evidence="3" key="1">
    <citation type="journal article" date="2019" name="Int. J. Syst. Evol. Microbiol.">
        <title>The Global Catalogue of Microorganisms (GCM) 10K type strain sequencing project: providing services to taxonomists for standard genome sequencing and annotation.</title>
        <authorList>
            <consortium name="The Broad Institute Genomics Platform"/>
            <consortium name="The Broad Institute Genome Sequencing Center for Infectious Disease"/>
            <person name="Wu L."/>
            <person name="Ma J."/>
        </authorList>
    </citation>
    <scope>NUCLEOTIDE SEQUENCE [LARGE SCALE GENOMIC DNA]</scope>
    <source>
        <strain evidence="3">KCTC 52344</strain>
    </source>
</reference>
<dbReference type="PANTHER" id="PTHR40446:SF2">
    <property type="entry name" value="N-ACETYLGLUCOSAMINE-1-PHOSPHODIESTER ALPHA-N-ACETYLGLUCOSAMINIDASE"/>
    <property type="match status" value="1"/>
</dbReference>
<sequence length="297" mass="32750">MYNKIIGLLLISQFCFAQQTKTKDEPNITATPWQIQDLGHGIVWKKYHFNQKDLFEGNQMINILETPLKNKKIKFGLVAADEKQPDNTAKRLLLPTSKIASGSQAIAAVNAGFFDTRNGGAVDFLRINGKMMDSTRVVNVPRLPTHAISGVTIHKNKVKIIKGGQQSGWEKQLKEENVLLTGPLLLLNGEAQPLEKTPFNDNRHPRTCACVTNDKKLLLITVDGRSSESYGMTLPELTSLAKALNCKDAINFDGGGSTTMYIAGQPDNGVVNYPSDNKIFDHAGERSVSNIFVLLKK</sequence>
<keyword evidence="3" id="KW-1185">Reference proteome</keyword>
<dbReference type="InterPro" id="IPR018711">
    <property type="entry name" value="NAGPA"/>
</dbReference>
<keyword evidence="2" id="KW-0378">Hydrolase</keyword>
<comment type="caution">
    <text evidence="2">The sequence shown here is derived from an EMBL/GenBank/DDBJ whole genome shotgun (WGS) entry which is preliminary data.</text>
</comment>
<evidence type="ECO:0000259" key="1">
    <source>
        <dbReference type="Pfam" id="PF09992"/>
    </source>
</evidence>
<gene>
    <name evidence="2" type="ORF">ACFSR2_19735</name>
</gene>
<dbReference type="RefSeq" id="WP_340239315.1">
    <property type="nucleotide sequence ID" value="NZ_JBBEWC010000012.1"/>
</dbReference>
<accession>A0ABW5JAM4</accession>
<dbReference type="GO" id="GO:0016798">
    <property type="term" value="F:hydrolase activity, acting on glycosyl bonds"/>
    <property type="evidence" value="ECO:0007669"/>
    <property type="project" value="UniProtKB-KW"/>
</dbReference>
<dbReference type="Pfam" id="PF09992">
    <property type="entry name" value="NAGPA"/>
    <property type="match status" value="1"/>
</dbReference>
<dbReference type="Proteomes" id="UP001597510">
    <property type="component" value="Unassembled WGS sequence"/>
</dbReference>
<organism evidence="2 3">
    <name type="scientific">Emticicia soli</name>
    <dbReference type="NCBI Taxonomy" id="2027878"/>
    <lineage>
        <taxon>Bacteria</taxon>
        <taxon>Pseudomonadati</taxon>
        <taxon>Bacteroidota</taxon>
        <taxon>Cytophagia</taxon>
        <taxon>Cytophagales</taxon>
        <taxon>Leadbetterellaceae</taxon>
        <taxon>Emticicia</taxon>
    </lineage>
</organism>
<protein>
    <submittedName>
        <fullName evidence="2">Phosphodiester glycosidase family protein</fullName>
    </submittedName>
</protein>
<dbReference type="PANTHER" id="PTHR40446">
    <property type="entry name" value="N-ACETYLGLUCOSAMINE-1-PHOSPHODIESTER ALPHA-N-ACETYLGLUCOSAMINIDASE"/>
    <property type="match status" value="1"/>
</dbReference>
<feature type="domain" description="Phosphodiester glycosidase" evidence="1">
    <location>
        <begin position="104"/>
        <end position="294"/>
    </location>
</feature>
<evidence type="ECO:0000313" key="2">
    <source>
        <dbReference type="EMBL" id="MFD2523139.1"/>
    </source>
</evidence>
<dbReference type="EMBL" id="JBHULC010000027">
    <property type="protein sequence ID" value="MFD2523139.1"/>
    <property type="molecule type" value="Genomic_DNA"/>
</dbReference>
<keyword evidence="2" id="KW-0326">Glycosidase</keyword>
<proteinExistence type="predicted"/>